<dbReference type="PANTHER" id="PTHR21310:SF39">
    <property type="entry name" value="AMINOGLYCOSIDE PHOSPHOTRANSFERASE DOMAIN-CONTAINING PROTEIN"/>
    <property type="match status" value="1"/>
</dbReference>
<dbReference type="AlphaFoldDB" id="A0A401GUF5"/>
<comment type="caution">
    <text evidence="2">The sequence shown here is derived from an EMBL/GenBank/DDBJ whole genome shotgun (WGS) entry which is preliminary data.</text>
</comment>
<dbReference type="GeneID" id="38782778"/>
<dbReference type="Proteomes" id="UP000287166">
    <property type="component" value="Unassembled WGS sequence"/>
</dbReference>
<dbReference type="PANTHER" id="PTHR21310">
    <property type="entry name" value="AMINOGLYCOSIDE PHOSPHOTRANSFERASE-RELATED-RELATED"/>
    <property type="match status" value="1"/>
</dbReference>
<keyword evidence="3" id="KW-1185">Reference proteome</keyword>
<accession>A0A401GUF5</accession>
<dbReference type="SUPFAM" id="SSF52540">
    <property type="entry name" value="P-loop containing nucleoside triphosphate hydrolases"/>
    <property type="match status" value="1"/>
</dbReference>
<reference evidence="2 3" key="1">
    <citation type="journal article" date="2018" name="Sci. Rep.">
        <title>Genome sequence of the cauliflower mushroom Sparassis crispa (Hanabiratake) and its association with beneficial usage.</title>
        <authorList>
            <person name="Kiyama R."/>
            <person name="Furutani Y."/>
            <person name="Kawaguchi K."/>
            <person name="Nakanishi T."/>
        </authorList>
    </citation>
    <scope>NUCLEOTIDE SEQUENCE [LARGE SCALE GENOMIC DNA]</scope>
</reference>
<sequence>MGAGLKLKLTTYRGTIQVRALGVRIIIEPPQLYLNVSSPHLTDTAVIKLIMAIPIRVTVLGGPQSGKNSLIARMNKEVYRRVADRRVFLFSMVDCGESVELAASCEEPLFVLSIFDLAQGGTGLLNAVALARAVLQLAHRAWPICLVGTKLDLVPQDYSDWDLEVRQYAAESPWRYNMPFVAVSSVTGQGVNNLCELVTNHIYPIGERMSIADMLHVVVNWFLDHVAATFSLPVPGNEETPDTLELDDAKVNALLKTPEAVAWDDRLKTYSTFWNASSVHKITPSLVVKRFTSTELENMLYVRRHTKIPVPQPRCLNLSRWLAMDLVDGQMLIDCWYSLSFFMQFRVACTLRSYISQLRQLTRDVPGPVDGGSFSGALFDETEYGPFPSSTRFRQQCEMIAHISWARRVRYVKSEHSPIPPPPVFGGDWSLSFVHADLGPSNMILSKEGVLWIIDWADAGFFPGFFPHWLEAVAMQRYVDTPRVPKLWRWLQWFVTGSYPAQEELWEYFMADAHRFSSDYSSSKHPLARDSSLNGCSYPSR</sequence>
<evidence type="ECO:0000313" key="2">
    <source>
        <dbReference type="EMBL" id="GBE85861.1"/>
    </source>
</evidence>
<feature type="region of interest" description="Disordered" evidence="1">
    <location>
        <begin position="520"/>
        <end position="541"/>
    </location>
</feature>
<evidence type="ECO:0000256" key="1">
    <source>
        <dbReference type="SAM" id="MobiDB-lite"/>
    </source>
</evidence>
<dbReference type="InterPro" id="IPR011009">
    <property type="entry name" value="Kinase-like_dom_sf"/>
</dbReference>
<feature type="compositionally biased region" description="Polar residues" evidence="1">
    <location>
        <begin position="531"/>
        <end position="541"/>
    </location>
</feature>
<dbReference type="InterPro" id="IPR051678">
    <property type="entry name" value="AGP_Transferase"/>
</dbReference>
<dbReference type="EMBL" id="BFAD01000008">
    <property type="protein sequence ID" value="GBE85861.1"/>
    <property type="molecule type" value="Genomic_DNA"/>
</dbReference>
<evidence type="ECO:0008006" key="4">
    <source>
        <dbReference type="Google" id="ProtNLM"/>
    </source>
</evidence>
<dbReference type="OrthoDB" id="4177236at2759"/>
<dbReference type="RefSeq" id="XP_027616774.1">
    <property type="nucleotide sequence ID" value="XM_027760973.1"/>
</dbReference>
<dbReference type="InParanoid" id="A0A401GUF5"/>
<gene>
    <name evidence="2" type="ORF">SCP_0803830</name>
</gene>
<proteinExistence type="predicted"/>
<protein>
    <recommendedName>
        <fullName evidence="4">Aminoglycoside phosphotransferase domain-containing protein</fullName>
    </recommendedName>
</protein>
<dbReference type="SUPFAM" id="SSF56112">
    <property type="entry name" value="Protein kinase-like (PK-like)"/>
    <property type="match status" value="1"/>
</dbReference>
<dbReference type="STRING" id="139825.A0A401GUF5"/>
<organism evidence="2 3">
    <name type="scientific">Sparassis crispa</name>
    <dbReference type="NCBI Taxonomy" id="139825"/>
    <lineage>
        <taxon>Eukaryota</taxon>
        <taxon>Fungi</taxon>
        <taxon>Dikarya</taxon>
        <taxon>Basidiomycota</taxon>
        <taxon>Agaricomycotina</taxon>
        <taxon>Agaricomycetes</taxon>
        <taxon>Polyporales</taxon>
        <taxon>Sparassidaceae</taxon>
        <taxon>Sparassis</taxon>
    </lineage>
</organism>
<evidence type="ECO:0000313" key="3">
    <source>
        <dbReference type="Proteomes" id="UP000287166"/>
    </source>
</evidence>
<dbReference type="InterPro" id="IPR027417">
    <property type="entry name" value="P-loop_NTPase"/>
</dbReference>
<name>A0A401GUF5_9APHY</name>
<dbReference type="Gene3D" id="3.40.50.300">
    <property type="entry name" value="P-loop containing nucleotide triphosphate hydrolases"/>
    <property type="match status" value="1"/>
</dbReference>